<comment type="catalytic activity">
    <reaction evidence="10">
        <text>[(1-&gt;4)-beta-D-glucosyl]n+m + reduced acceptor + O2 = 4-dehydro-beta-D-glucosyl-[(1-&gt;4)-beta-D-glucosyl]n-1 + [(1-&gt;4)-beta-D-glucosyl]m + acceptor + H2O.</text>
        <dbReference type="EC" id="1.14.99.56"/>
    </reaction>
</comment>
<evidence type="ECO:0000256" key="1">
    <source>
        <dbReference type="ARBA" id="ARBA00001973"/>
    </source>
</evidence>
<evidence type="ECO:0000259" key="13">
    <source>
        <dbReference type="Pfam" id="PF03443"/>
    </source>
</evidence>
<proteinExistence type="inferred from homology"/>
<evidence type="ECO:0000256" key="11">
    <source>
        <dbReference type="ARBA" id="ARBA00047174"/>
    </source>
</evidence>
<sequence>MPSYRKSTILAALAGAASVSAHGHVTKVTAGGVTYDGFDPTSAPFGPQPDSITWSNGAKDNGFVLSADVSNPDIICHLGATNAALTAPVAAGSDVSLTWNQWAESHKGPVIDYLADCGGDCSTVDKTTLKWFKIKELGQLELGAGAGQVGKWADDLLFENDLTWTTTIPASIKPGNYVLRHELIALHDGGKQGQTQMYPQCVNLKITGSGTESPEGVIGTDLYTPTDPGLFHNIYNDETKPTYKIPGPPMPTFGEGSNDDNKESETTPVVSEEAPVATSSAADVTSAPTSTAAPSTLATSVTTAEPVPTEPVVSEPIESAAPTSTNASKPAPTKVCTGGKKRRSRRNARKTRQVKNRLGPVALEIPEQRSAELRQPKNDACHGRAQGYDIARALVKRFSQSSTSR</sequence>
<reference evidence="14 15" key="1">
    <citation type="submission" date="2018-06" db="EMBL/GenBank/DDBJ databases">
        <title>Complete Genomes of Monosporascus.</title>
        <authorList>
            <person name="Robinson A.J."/>
            <person name="Natvig D.O."/>
        </authorList>
    </citation>
    <scope>NUCLEOTIDE SEQUENCE [LARGE SCALE GENOMIC DNA]</scope>
    <source>
        <strain evidence="14 15">CBS 609.92</strain>
    </source>
</reference>
<dbReference type="InterPro" id="IPR049892">
    <property type="entry name" value="AA9"/>
</dbReference>
<evidence type="ECO:0000256" key="2">
    <source>
        <dbReference type="ARBA" id="ARBA00004613"/>
    </source>
</evidence>
<feature type="domain" description="Auxiliary Activity family 9 catalytic" evidence="13">
    <location>
        <begin position="22"/>
        <end position="243"/>
    </location>
</feature>
<keyword evidence="8" id="KW-0624">Polysaccharide degradation</keyword>
<accession>A0ABY0GUJ9</accession>
<evidence type="ECO:0000313" key="15">
    <source>
        <dbReference type="Proteomes" id="UP000294003"/>
    </source>
</evidence>
<keyword evidence="15" id="KW-1185">Reference proteome</keyword>
<comment type="subcellular location">
    <subcellularLocation>
        <location evidence="2">Secreted</location>
    </subcellularLocation>
</comment>
<name>A0ABY0GUJ9_9PEZI</name>
<evidence type="ECO:0000256" key="4">
    <source>
        <dbReference type="ARBA" id="ARBA00022729"/>
    </source>
</evidence>
<comment type="similarity">
    <text evidence="9">Belongs to the polysaccharide monooxygenase AA9 family.</text>
</comment>
<feature type="region of interest" description="Disordered" evidence="12">
    <location>
        <begin position="246"/>
        <end position="357"/>
    </location>
</feature>
<organism evidence="14 15">
    <name type="scientific">Monosporascus cannonballus</name>
    <dbReference type="NCBI Taxonomy" id="155416"/>
    <lineage>
        <taxon>Eukaryota</taxon>
        <taxon>Fungi</taxon>
        <taxon>Dikarya</taxon>
        <taxon>Ascomycota</taxon>
        <taxon>Pezizomycotina</taxon>
        <taxon>Sordariomycetes</taxon>
        <taxon>Xylariomycetidae</taxon>
        <taxon>Xylariales</taxon>
        <taxon>Xylariales incertae sedis</taxon>
        <taxon>Monosporascus</taxon>
    </lineage>
</organism>
<feature type="compositionally biased region" description="Low complexity" evidence="12">
    <location>
        <begin position="274"/>
        <end position="319"/>
    </location>
</feature>
<dbReference type="EC" id="1.14.99.56" evidence="11"/>
<dbReference type="PANTHER" id="PTHR33353:SF34">
    <property type="entry name" value="ENDO-BETA-1,4-GLUCANASE D"/>
    <property type="match status" value="1"/>
</dbReference>
<evidence type="ECO:0000313" key="14">
    <source>
        <dbReference type="EMBL" id="RYO77865.1"/>
    </source>
</evidence>
<gene>
    <name evidence="14" type="ORF">DL762_008991</name>
</gene>
<feature type="compositionally biased region" description="Basic residues" evidence="12">
    <location>
        <begin position="339"/>
        <end position="355"/>
    </location>
</feature>
<evidence type="ECO:0000256" key="5">
    <source>
        <dbReference type="ARBA" id="ARBA00023001"/>
    </source>
</evidence>
<comment type="caution">
    <text evidence="14">The sequence shown here is derived from an EMBL/GenBank/DDBJ whole genome shotgun (WGS) entry which is preliminary data.</text>
</comment>
<evidence type="ECO:0000256" key="3">
    <source>
        <dbReference type="ARBA" id="ARBA00022525"/>
    </source>
</evidence>
<evidence type="ECO:0000256" key="7">
    <source>
        <dbReference type="ARBA" id="ARBA00023277"/>
    </source>
</evidence>
<comment type="cofactor">
    <cofactor evidence="1">
        <name>Cu(2+)</name>
        <dbReference type="ChEBI" id="CHEBI:29036"/>
    </cofactor>
</comment>
<evidence type="ECO:0000256" key="10">
    <source>
        <dbReference type="ARBA" id="ARBA00045077"/>
    </source>
</evidence>
<dbReference type="CDD" id="cd21175">
    <property type="entry name" value="LPMO_AA9"/>
    <property type="match status" value="1"/>
</dbReference>
<evidence type="ECO:0000256" key="12">
    <source>
        <dbReference type="SAM" id="MobiDB-lite"/>
    </source>
</evidence>
<keyword evidence="5" id="KW-0136">Cellulose degradation</keyword>
<keyword evidence="3" id="KW-0964">Secreted</keyword>
<protein>
    <recommendedName>
        <fullName evidence="11">lytic cellulose monooxygenase (C4-dehydrogenating)</fullName>
        <ecNumber evidence="11">1.14.99.56</ecNumber>
    </recommendedName>
</protein>
<keyword evidence="7" id="KW-0119">Carbohydrate metabolism</keyword>
<evidence type="ECO:0000256" key="6">
    <source>
        <dbReference type="ARBA" id="ARBA00023157"/>
    </source>
</evidence>
<dbReference type="PANTHER" id="PTHR33353">
    <property type="entry name" value="PUTATIVE (AFU_ORTHOLOGUE AFUA_1G12560)-RELATED"/>
    <property type="match status" value="1"/>
</dbReference>
<dbReference type="EMBL" id="QJNS01000424">
    <property type="protein sequence ID" value="RYO77865.1"/>
    <property type="molecule type" value="Genomic_DNA"/>
</dbReference>
<dbReference type="Gene3D" id="2.70.50.70">
    <property type="match status" value="1"/>
</dbReference>
<keyword evidence="6" id="KW-1015">Disulfide bond</keyword>
<keyword evidence="4" id="KW-0732">Signal</keyword>
<evidence type="ECO:0000256" key="9">
    <source>
        <dbReference type="ARBA" id="ARBA00044502"/>
    </source>
</evidence>
<evidence type="ECO:0000256" key="8">
    <source>
        <dbReference type="ARBA" id="ARBA00023326"/>
    </source>
</evidence>
<dbReference type="Pfam" id="PF03443">
    <property type="entry name" value="AA9"/>
    <property type="match status" value="1"/>
</dbReference>
<dbReference type="InterPro" id="IPR005103">
    <property type="entry name" value="AA9_LPMO"/>
</dbReference>
<dbReference type="Proteomes" id="UP000294003">
    <property type="component" value="Unassembled WGS sequence"/>
</dbReference>